<keyword evidence="3" id="KW-0342">GTP-binding</keyword>
<evidence type="ECO:0000256" key="1">
    <source>
        <dbReference type="ARBA" id="ARBA00006270"/>
    </source>
</evidence>
<dbReference type="PANTHER" id="PTHR47981:SF20">
    <property type="entry name" value="RAS-RELATED PROTEIN RAB-7A"/>
    <property type="match status" value="1"/>
</dbReference>
<dbReference type="SUPFAM" id="SSF52540">
    <property type="entry name" value="P-loop containing nucleoside triphosphate hydrolases"/>
    <property type="match status" value="1"/>
</dbReference>
<keyword evidence="2" id="KW-0547">Nucleotide-binding</keyword>
<dbReference type="PROSITE" id="PS51420">
    <property type="entry name" value="RHO"/>
    <property type="match status" value="1"/>
</dbReference>
<name>A0A0A9VV56_LYGHE</name>
<dbReference type="InterPro" id="IPR001806">
    <property type="entry name" value="Small_GTPase"/>
</dbReference>
<dbReference type="EMBL" id="GBHO01043497">
    <property type="protein sequence ID" value="JAG00107.1"/>
    <property type="molecule type" value="Transcribed_RNA"/>
</dbReference>
<dbReference type="PROSITE" id="PS51419">
    <property type="entry name" value="RAB"/>
    <property type="match status" value="1"/>
</dbReference>
<dbReference type="SMART" id="SM00175">
    <property type="entry name" value="RAB"/>
    <property type="match status" value="1"/>
</dbReference>
<dbReference type="PRINTS" id="PR00449">
    <property type="entry name" value="RASTRNSFRMNG"/>
</dbReference>
<gene>
    <name evidence="4" type="primary">RAB7A_6</name>
    <name evidence="4" type="ORF">CM83_102265</name>
</gene>
<sequence>IQNEMGGTAKMIKVVMLGDSGVGKTALMRRYTKGTFDVSYRTLGLDYLTRDVKMGRNSVVTQVWDTSGDEKYSEYWPKYYQDADCCVLVFSVADANSFISLEKWKSLFLAKCSPRVPERFPFVLVGNKADIQKCRQIPPEWSSLGCISWVDDDENYFCIETSAKFDNNVDECFTTIVERAIKYRHMVLSLGADHNATRSSRFYYEI</sequence>
<dbReference type="InterPro" id="IPR027417">
    <property type="entry name" value="P-loop_NTPase"/>
</dbReference>
<dbReference type="SMART" id="SM00174">
    <property type="entry name" value="RHO"/>
    <property type="match status" value="1"/>
</dbReference>
<dbReference type="GO" id="GO:0003924">
    <property type="term" value="F:GTPase activity"/>
    <property type="evidence" value="ECO:0007669"/>
    <property type="project" value="InterPro"/>
</dbReference>
<evidence type="ECO:0000256" key="2">
    <source>
        <dbReference type="ARBA" id="ARBA00022741"/>
    </source>
</evidence>
<dbReference type="NCBIfam" id="TIGR00231">
    <property type="entry name" value="small_GTP"/>
    <property type="match status" value="1"/>
</dbReference>
<feature type="non-terminal residue" evidence="4">
    <location>
        <position position="1"/>
    </location>
</feature>
<proteinExistence type="inferred from homology"/>
<dbReference type="PROSITE" id="PS51421">
    <property type="entry name" value="RAS"/>
    <property type="match status" value="1"/>
</dbReference>
<reference evidence="4" key="2">
    <citation type="submission" date="2014-07" db="EMBL/GenBank/DDBJ databases">
        <authorList>
            <person name="Hull J."/>
        </authorList>
    </citation>
    <scope>NUCLEOTIDE SEQUENCE</scope>
</reference>
<dbReference type="Pfam" id="PF00071">
    <property type="entry name" value="Ras"/>
    <property type="match status" value="1"/>
</dbReference>
<dbReference type="InterPro" id="IPR005225">
    <property type="entry name" value="Small_GTP-bd"/>
</dbReference>
<evidence type="ECO:0000313" key="4">
    <source>
        <dbReference type="EMBL" id="JAG00107.1"/>
    </source>
</evidence>
<dbReference type="GO" id="GO:0005525">
    <property type="term" value="F:GTP binding"/>
    <property type="evidence" value="ECO:0007669"/>
    <property type="project" value="UniProtKB-KW"/>
</dbReference>
<protein>
    <submittedName>
        <fullName evidence="4">Ras-related protein Rab-7a</fullName>
    </submittedName>
</protein>
<organism evidence="4">
    <name type="scientific">Lygus hesperus</name>
    <name type="common">Western plant bug</name>
    <dbReference type="NCBI Taxonomy" id="30085"/>
    <lineage>
        <taxon>Eukaryota</taxon>
        <taxon>Metazoa</taxon>
        <taxon>Ecdysozoa</taxon>
        <taxon>Arthropoda</taxon>
        <taxon>Hexapoda</taxon>
        <taxon>Insecta</taxon>
        <taxon>Pterygota</taxon>
        <taxon>Neoptera</taxon>
        <taxon>Paraneoptera</taxon>
        <taxon>Hemiptera</taxon>
        <taxon>Heteroptera</taxon>
        <taxon>Panheteroptera</taxon>
        <taxon>Cimicomorpha</taxon>
        <taxon>Miridae</taxon>
        <taxon>Mirini</taxon>
        <taxon>Lygus</taxon>
    </lineage>
</organism>
<reference evidence="4" key="1">
    <citation type="journal article" date="2014" name="PLoS ONE">
        <title>Transcriptome-Based Identification of ABC Transporters in the Western Tarnished Plant Bug Lygus hesperus.</title>
        <authorList>
            <person name="Hull J.J."/>
            <person name="Chaney K."/>
            <person name="Geib S.M."/>
            <person name="Fabrick J.A."/>
            <person name="Brent C.S."/>
            <person name="Walsh D."/>
            <person name="Lavine L.C."/>
        </authorList>
    </citation>
    <scope>NUCLEOTIDE SEQUENCE</scope>
</reference>
<comment type="similarity">
    <text evidence="1">Belongs to the small GTPase superfamily. Rab family.</text>
</comment>
<accession>A0A0A9VV56</accession>
<dbReference type="SMART" id="SM00173">
    <property type="entry name" value="RAS"/>
    <property type="match status" value="1"/>
</dbReference>
<evidence type="ECO:0000256" key="3">
    <source>
        <dbReference type="ARBA" id="ARBA00023134"/>
    </source>
</evidence>
<dbReference type="FunFam" id="3.40.50.300:FF:001447">
    <property type="entry name" value="Ras-related protein Rab-1B"/>
    <property type="match status" value="1"/>
</dbReference>
<dbReference type="AlphaFoldDB" id="A0A0A9VV56"/>
<dbReference type="Gene3D" id="3.40.50.300">
    <property type="entry name" value="P-loop containing nucleotide triphosphate hydrolases"/>
    <property type="match status" value="1"/>
</dbReference>
<dbReference type="PANTHER" id="PTHR47981">
    <property type="entry name" value="RAB FAMILY"/>
    <property type="match status" value="1"/>
</dbReference>